<evidence type="ECO:0000313" key="2">
    <source>
        <dbReference type="Proteomes" id="UP000620262"/>
    </source>
</evidence>
<comment type="caution">
    <text evidence="1">The sequence shown here is derived from an EMBL/GenBank/DDBJ whole genome shotgun (WGS) entry which is preliminary data.</text>
</comment>
<dbReference type="Pfam" id="PF05721">
    <property type="entry name" value="PhyH"/>
    <property type="match status" value="1"/>
</dbReference>
<gene>
    <name evidence="1" type="ORF">H4W29_002523</name>
</gene>
<dbReference type="RefSeq" id="WP_192729217.1">
    <property type="nucleotide sequence ID" value="NZ_BAAAVL010000006.1"/>
</dbReference>
<reference evidence="1 2" key="1">
    <citation type="submission" date="2020-10" db="EMBL/GenBank/DDBJ databases">
        <title>Sequencing the genomes of 1000 actinobacteria strains.</title>
        <authorList>
            <person name="Klenk H.-P."/>
        </authorList>
    </citation>
    <scope>NUCLEOTIDE SEQUENCE [LARGE SCALE GENOMIC DNA]</scope>
    <source>
        <strain evidence="1 2">DSM 7307</strain>
    </source>
</reference>
<sequence length="268" mass="29586">MTSTDYPPALSAAQIEQFIEDGFVRIDAAFPRDVAEEARAIMWRDISFDPDDPKTWVRPVVRLAGYGGGPFETAVNMPMLHSAFDQLVGKGRWEPRDGLGSFPVRFPHPDDPGDAGWHVDLSFPGEDGNPGEQRDFSAWRVNINSRGRALLMLFLFSDVGEEDAPTRIRVGSHKDIARLLEPAGEAGMAHLWLEHVGEDRPLALATGKAGTVYLCHPFLIHAAQMHRGKEPRFMAQPGLAPSDPLKLTRDDGAYSPVEIAIRRALQEG</sequence>
<keyword evidence="2" id="KW-1185">Reference proteome</keyword>
<protein>
    <recommendedName>
        <fullName evidence="3">Phytanoyl-CoA dioxygenase</fullName>
    </recommendedName>
</protein>
<accession>A0ABR9IR56</accession>
<dbReference type="Proteomes" id="UP000620262">
    <property type="component" value="Unassembled WGS sequence"/>
</dbReference>
<dbReference type="InterPro" id="IPR008775">
    <property type="entry name" value="Phytyl_CoA_dOase-like"/>
</dbReference>
<proteinExistence type="predicted"/>
<organism evidence="1 2">
    <name type="scientific">Rhizobium viscosum</name>
    <name type="common">Arthrobacter viscosus</name>
    <dbReference type="NCBI Taxonomy" id="1673"/>
    <lineage>
        <taxon>Bacteria</taxon>
        <taxon>Pseudomonadati</taxon>
        <taxon>Pseudomonadota</taxon>
        <taxon>Alphaproteobacteria</taxon>
        <taxon>Hyphomicrobiales</taxon>
        <taxon>Rhizobiaceae</taxon>
        <taxon>Rhizobium/Agrobacterium group</taxon>
        <taxon>Rhizobium</taxon>
    </lineage>
</organism>
<dbReference type="SUPFAM" id="SSF51197">
    <property type="entry name" value="Clavaminate synthase-like"/>
    <property type="match status" value="1"/>
</dbReference>
<evidence type="ECO:0008006" key="3">
    <source>
        <dbReference type="Google" id="ProtNLM"/>
    </source>
</evidence>
<evidence type="ECO:0000313" key="1">
    <source>
        <dbReference type="EMBL" id="MBE1505342.1"/>
    </source>
</evidence>
<dbReference type="Gene3D" id="2.60.120.620">
    <property type="entry name" value="q2cbj1_9rhob like domain"/>
    <property type="match status" value="1"/>
</dbReference>
<dbReference type="EMBL" id="JADBEC010000001">
    <property type="protein sequence ID" value="MBE1505342.1"/>
    <property type="molecule type" value="Genomic_DNA"/>
</dbReference>
<name>A0ABR9IR56_RHIVS</name>